<dbReference type="PANTHER" id="PTHR33877:SF2">
    <property type="entry name" value="OS07G0170200 PROTEIN"/>
    <property type="match status" value="1"/>
</dbReference>
<dbReference type="Pfam" id="PF01844">
    <property type="entry name" value="HNH"/>
    <property type="match status" value="1"/>
</dbReference>
<dbReference type="InterPro" id="IPR003615">
    <property type="entry name" value="HNH_nuc"/>
</dbReference>
<keyword evidence="2" id="KW-0255">Endonuclease</keyword>
<reference evidence="2 3" key="1">
    <citation type="journal article" date="2010" name="Stand. Genomic Sci.">
        <title>Complete genome sequence of Acetohalobium arabaticum type strain (Z-7288).</title>
        <authorList>
            <person name="Sikorski J."/>
            <person name="Lapidus A."/>
            <person name="Chertkov O."/>
            <person name="Lucas S."/>
            <person name="Copeland A."/>
            <person name="Glavina Del Rio T."/>
            <person name="Nolan M."/>
            <person name="Tice H."/>
            <person name="Cheng J.F."/>
            <person name="Han C."/>
            <person name="Brambilla E."/>
            <person name="Pitluck S."/>
            <person name="Liolios K."/>
            <person name="Ivanova N."/>
            <person name="Mavromatis K."/>
            <person name="Mikhailova N."/>
            <person name="Pati A."/>
            <person name="Bruce D."/>
            <person name="Detter C."/>
            <person name="Tapia R."/>
            <person name="Goodwin L."/>
            <person name="Chen A."/>
            <person name="Palaniappan K."/>
            <person name="Land M."/>
            <person name="Hauser L."/>
            <person name="Chang Y.J."/>
            <person name="Jeffries C.D."/>
            <person name="Rohde M."/>
            <person name="Goker M."/>
            <person name="Spring S."/>
            <person name="Woyke T."/>
            <person name="Bristow J."/>
            <person name="Eisen J.A."/>
            <person name="Markowitz V."/>
            <person name="Hugenholtz P."/>
            <person name="Kyrpides N.C."/>
            <person name="Klenk H.P."/>
        </authorList>
    </citation>
    <scope>NUCLEOTIDE SEQUENCE [LARGE SCALE GENOMIC DNA]</scope>
    <source>
        <strain evidence="3">ATCC 49924 / DSM 5501 / Z-7288</strain>
    </source>
</reference>
<dbReference type="HOGENOM" id="CLU_036716_0_0_9"/>
<evidence type="ECO:0000313" key="3">
    <source>
        <dbReference type="Proteomes" id="UP000001661"/>
    </source>
</evidence>
<sequence>MVFVLNKDKTPLNPCHNGKAKWLLDNNYAVVHKIQPFTIRLKKKVTNPNLKDYTLKIDPGSKTTGLAINNGSQVAFLANLHHRADTIKQNLQTRREHRRFRRSQLKYREKRFDNRKRGDNWLPPSVDSIVNNIKTWVQRLKKLCPISKVVVEMVRFDTQKMQNPEIEGIEYQQGTLQGYNVREYLLYKHNHTCQYCGGESGDPVLEVEHKIPSSRGGTDSIKNLTLSCKTCNQDKDNRTLKEWLQDLKEQDFRKKLPKVRYKNVKQILESKVDISLKDAGRVNSYRYKLLDQLKSICSNIETSTGAKTKYNRNQVAELEKTHYFDALCVGTAKQEYSFQKGFKVLSIKATGRGTRQRTLLDKYGFPRAYRSRNKYVDNFKTGDLVKAVIPKGKNKGVYFARVSTRKSGYFRLDCFNGSKVDGVNSKYLNLLQRGAGYSYSFEDIA</sequence>
<dbReference type="InterPro" id="IPR002711">
    <property type="entry name" value="HNH"/>
</dbReference>
<name>D9QQ21_ACEAZ</name>
<dbReference type="Proteomes" id="UP000001661">
    <property type="component" value="Chromosome"/>
</dbReference>
<dbReference type="STRING" id="574087.Acear_1089"/>
<keyword evidence="3" id="KW-1185">Reference proteome</keyword>
<accession>D9QQ21</accession>
<gene>
    <name evidence="2" type="ordered locus">Acear_1089</name>
</gene>
<dbReference type="InterPro" id="IPR047693">
    <property type="entry name" value="RNA-guided_IscB-like"/>
</dbReference>
<dbReference type="Pfam" id="PF14239">
    <property type="entry name" value="RRXRR"/>
    <property type="match status" value="1"/>
</dbReference>
<dbReference type="GO" id="GO:0008270">
    <property type="term" value="F:zinc ion binding"/>
    <property type="evidence" value="ECO:0007669"/>
    <property type="project" value="InterPro"/>
</dbReference>
<dbReference type="eggNOG" id="COG1403">
    <property type="taxonomic scope" value="Bacteria"/>
</dbReference>
<dbReference type="NCBIfam" id="NF040563">
    <property type="entry name" value="guided_IscB"/>
    <property type="match status" value="1"/>
</dbReference>
<dbReference type="PANTHER" id="PTHR33877">
    <property type="entry name" value="SLL1193 PROTEIN"/>
    <property type="match status" value="1"/>
</dbReference>
<dbReference type="AlphaFoldDB" id="D9QQ21"/>
<dbReference type="GO" id="GO:0003676">
    <property type="term" value="F:nucleic acid binding"/>
    <property type="evidence" value="ECO:0007669"/>
    <property type="project" value="InterPro"/>
</dbReference>
<dbReference type="InterPro" id="IPR052892">
    <property type="entry name" value="NA-targeting_endonuclease"/>
</dbReference>
<feature type="domain" description="HNH nuclease" evidence="1">
    <location>
        <begin position="180"/>
        <end position="233"/>
    </location>
</feature>
<proteinExistence type="predicted"/>
<keyword evidence="2" id="KW-0540">Nuclease</keyword>
<organism evidence="2 3">
    <name type="scientific">Acetohalobium arabaticum (strain ATCC 49924 / DSM 5501 / Z-7288)</name>
    <dbReference type="NCBI Taxonomy" id="574087"/>
    <lineage>
        <taxon>Bacteria</taxon>
        <taxon>Bacillati</taxon>
        <taxon>Bacillota</taxon>
        <taxon>Clostridia</taxon>
        <taxon>Halanaerobiales</taxon>
        <taxon>Halobacteroidaceae</taxon>
        <taxon>Acetohalobium</taxon>
    </lineage>
</organism>
<dbReference type="SMART" id="SM00507">
    <property type="entry name" value="HNHc"/>
    <property type="match status" value="1"/>
</dbReference>
<protein>
    <submittedName>
        <fullName evidence="2">HNH endonuclease</fullName>
    </submittedName>
</protein>
<dbReference type="CDD" id="cd00085">
    <property type="entry name" value="HNHc"/>
    <property type="match status" value="1"/>
</dbReference>
<evidence type="ECO:0000313" key="2">
    <source>
        <dbReference type="EMBL" id="ADL12612.1"/>
    </source>
</evidence>
<dbReference type="RefSeq" id="WP_013278058.1">
    <property type="nucleotide sequence ID" value="NC_014378.1"/>
</dbReference>
<evidence type="ECO:0000259" key="1">
    <source>
        <dbReference type="SMART" id="SM00507"/>
    </source>
</evidence>
<dbReference type="Gene3D" id="1.10.30.50">
    <property type="match status" value="1"/>
</dbReference>
<dbReference type="KEGG" id="aar:Acear_1089"/>
<dbReference type="EMBL" id="CP002105">
    <property type="protein sequence ID" value="ADL12612.1"/>
    <property type="molecule type" value="Genomic_DNA"/>
</dbReference>
<dbReference type="GO" id="GO:0004519">
    <property type="term" value="F:endonuclease activity"/>
    <property type="evidence" value="ECO:0007669"/>
    <property type="project" value="UniProtKB-KW"/>
</dbReference>
<dbReference type="InterPro" id="IPR025938">
    <property type="entry name" value="RRXRR_dom"/>
</dbReference>
<keyword evidence="2" id="KW-0378">Hydrolase</keyword>
<dbReference type="OrthoDB" id="9779761at2"/>